<evidence type="ECO:0000256" key="9">
    <source>
        <dbReference type="ARBA" id="ARBA00022516"/>
    </source>
</evidence>
<dbReference type="KEGG" id="afo:Afer_0630"/>
<dbReference type="OrthoDB" id="9799199at2"/>
<keyword evidence="15 20" id="KW-0472">Membrane</keyword>
<evidence type="ECO:0000256" key="10">
    <source>
        <dbReference type="ARBA" id="ARBA00022679"/>
    </source>
</evidence>
<evidence type="ECO:0000256" key="14">
    <source>
        <dbReference type="ARBA" id="ARBA00023098"/>
    </source>
</evidence>
<keyword evidence="17" id="KW-1208">Phospholipid metabolism</keyword>
<accession>C7LXX6</accession>
<evidence type="ECO:0000256" key="8">
    <source>
        <dbReference type="ARBA" id="ARBA00022475"/>
    </source>
</evidence>
<feature type="transmembrane region" description="Helical" evidence="20">
    <location>
        <begin position="264"/>
        <end position="281"/>
    </location>
</feature>
<evidence type="ECO:0000256" key="1">
    <source>
        <dbReference type="ARBA" id="ARBA00001698"/>
    </source>
</evidence>
<comment type="subcellular location">
    <subcellularLocation>
        <location evidence="2">Cell membrane</location>
        <topology evidence="2">Multi-pass membrane protein</topology>
    </subcellularLocation>
</comment>
<dbReference type="AlphaFoldDB" id="C7LXX6"/>
<organism evidence="21 22">
    <name type="scientific">Acidimicrobium ferrooxidans (strain DSM 10331 / JCM 15462 / NBRC 103882 / ICP)</name>
    <dbReference type="NCBI Taxonomy" id="525909"/>
    <lineage>
        <taxon>Bacteria</taxon>
        <taxon>Bacillati</taxon>
        <taxon>Actinomycetota</taxon>
        <taxon>Acidimicrobiia</taxon>
        <taxon>Acidimicrobiales</taxon>
        <taxon>Acidimicrobiaceae</taxon>
        <taxon>Acidimicrobium</taxon>
    </lineage>
</organism>
<feature type="region of interest" description="Disordered" evidence="19">
    <location>
        <begin position="1"/>
        <end position="209"/>
    </location>
</feature>
<keyword evidence="10 18" id="KW-0808">Transferase</keyword>
<evidence type="ECO:0000313" key="21">
    <source>
        <dbReference type="EMBL" id="ACU53584.1"/>
    </source>
</evidence>
<protein>
    <recommendedName>
        <fullName evidence="7 18">Phosphatidate cytidylyltransferase</fullName>
        <ecNumber evidence="6 18">2.7.7.41</ecNumber>
    </recommendedName>
</protein>
<comment type="pathway">
    <text evidence="3 18">Phospholipid metabolism; CDP-diacylglycerol biosynthesis; CDP-diacylglycerol from sn-glycerol 3-phosphate: step 3/3.</text>
</comment>
<dbReference type="UniPathway" id="UPA00557">
    <property type="reaction ID" value="UER00614"/>
</dbReference>
<feature type="transmembrane region" description="Helical" evidence="20">
    <location>
        <begin position="346"/>
        <end position="365"/>
    </location>
</feature>
<feature type="transmembrane region" description="Helical" evidence="20">
    <location>
        <begin position="287"/>
        <end position="305"/>
    </location>
</feature>
<dbReference type="eggNOG" id="COG4589">
    <property type="taxonomic scope" value="Bacteria"/>
</dbReference>
<evidence type="ECO:0000256" key="6">
    <source>
        <dbReference type="ARBA" id="ARBA00012487"/>
    </source>
</evidence>
<comment type="pathway">
    <text evidence="4">Lipid metabolism.</text>
</comment>
<dbReference type="PANTHER" id="PTHR46382">
    <property type="entry name" value="PHOSPHATIDATE CYTIDYLYLTRANSFERASE"/>
    <property type="match status" value="1"/>
</dbReference>
<evidence type="ECO:0000256" key="3">
    <source>
        <dbReference type="ARBA" id="ARBA00005119"/>
    </source>
</evidence>
<dbReference type="PROSITE" id="PS01315">
    <property type="entry name" value="CDS"/>
    <property type="match status" value="1"/>
</dbReference>
<keyword evidence="12 18" id="KW-0548">Nucleotidyltransferase</keyword>
<dbReference type="GO" id="GO:0005886">
    <property type="term" value="C:plasma membrane"/>
    <property type="evidence" value="ECO:0007669"/>
    <property type="project" value="UniProtKB-SubCell"/>
</dbReference>
<comment type="similarity">
    <text evidence="5 18">Belongs to the CDS family.</text>
</comment>
<dbReference type="GO" id="GO:0016024">
    <property type="term" value="P:CDP-diacylglycerol biosynthetic process"/>
    <property type="evidence" value="ECO:0007669"/>
    <property type="project" value="UniProtKB-UniPathway"/>
</dbReference>
<feature type="transmembrane region" description="Helical" evidence="20">
    <location>
        <begin position="412"/>
        <end position="432"/>
    </location>
</feature>
<evidence type="ECO:0000256" key="4">
    <source>
        <dbReference type="ARBA" id="ARBA00005189"/>
    </source>
</evidence>
<dbReference type="EMBL" id="CP001631">
    <property type="protein sequence ID" value="ACU53584.1"/>
    <property type="molecule type" value="Genomic_DNA"/>
</dbReference>
<dbReference type="EC" id="2.7.7.41" evidence="6 18"/>
<name>C7LXX6_ACIFD</name>
<feature type="compositionally biased region" description="Basic and acidic residues" evidence="19">
    <location>
        <begin position="23"/>
        <end position="32"/>
    </location>
</feature>
<proteinExistence type="inferred from homology"/>
<dbReference type="Pfam" id="PF01148">
    <property type="entry name" value="CTP_transf_1"/>
    <property type="match status" value="1"/>
</dbReference>
<evidence type="ECO:0000256" key="16">
    <source>
        <dbReference type="ARBA" id="ARBA00023209"/>
    </source>
</evidence>
<evidence type="ECO:0000256" key="11">
    <source>
        <dbReference type="ARBA" id="ARBA00022692"/>
    </source>
</evidence>
<feature type="compositionally biased region" description="Basic and acidic residues" evidence="19">
    <location>
        <begin position="134"/>
        <end position="149"/>
    </location>
</feature>
<keyword evidence="9" id="KW-0444">Lipid biosynthesis</keyword>
<reference evidence="21 22" key="1">
    <citation type="journal article" date="2009" name="Stand. Genomic Sci.">
        <title>Complete genome sequence of Acidimicrobium ferrooxidans type strain (ICP).</title>
        <authorList>
            <person name="Clum A."/>
            <person name="Nolan M."/>
            <person name="Lang E."/>
            <person name="Glavina Del Rio T."/>
            <person name="Tice H."/>
            <person name="Copeland A."/>
            <person name="Cheng J.F."/>
            <person name="Lucas S."/>
            <person name="Chen F."/>
            <person name="Bruce D."/>
            <person name="Goodwin L."/>
            <person name="Pitluck S."/>
            <person name="Ivanova N."/>
            <person name="Mavrommatis K."/>
            <person name="Mikhailova N."/>
            <person name="Pati A."/>
            <person name="Chen A."/>
            <person name="Palaniappan K."/>
            <person name="Goker M."/>
            <person name="Spring S."/>
            <person name="Land M."/>
            <person name="Hauser L."/>
            <person name="Chang Y.J."/>
            <person name="Jeffries C.C."/>
            <person name="Chain P."/>
            <person name="Bristow J."/>
            <person name="Eisen J.A."/>
            <person name="Markowitz V."/>
            <person name="Hugenholtz P."/>
            <person name="Kyrpides N.C."/>
            <person name="Klenk H.P."/>
            <person name="Lapidus A."/>
        </authorList>
    </citation>
    <scope>NUCLEOTIDE SEQUENCE [LARGE SCALE GENOMIC DNA]</scope>
    <source>
        <strain evidence="22">DSM 10331 / JCM 15462 / NBRC 103882 / ICP</strain>
    </source>
</reference>
<evidence type="ECO:0000256" key="12">
    <source>
        <dbReference type="ARBA" id="ARBA00022695"/>
    </source>
</evidence>
<comment type="catalytic activity">
    <reaction evidence="1 18">
        <text>a 1,2-diacyl-sn-glycero-3-phosphate + CTP + H(+) = a CDP-1,2-diacyl-sn-glycerol + diphosphate</text>
        <dbReference type="Rhea" id="RHEA:16229"/>
        <dbReference type="ChEBI" id="CHEBI:15378"/>
        <dbReference type="ChEBI" id="CHEBI:33019"/>
        <dbReference type="ChEBI" id="CHEBI:37563"/>
        <dbReference type="ChEBI" id="CHEBI:58332"/>
        <dbReference type="ChEBI" id="CHEBI:58608"/>
        <dbReference type="EC" id="2.7.7.41"/>
    </reaction>
</comment>
<feature type="transmembrane region" description="Helical" evidence="20">
    <location>
        <begin position="386"/>
        <end position="406"/>
    </location>
</feature>
<feature type="transmembrane region" description="Helical" evidence="20">
    <location>
        <begin position="218"/>
        <end position="243"/>
    </location>
</feature>
<keyword evidence="13 20" id="KW-1133">Transmembrane helix</keyword>
<dbReference type="HOGENOM" id="CLU_574439_0_0_11"/>
<dbReference type="Proteomes" id="UP000000771">
    <property type="component" value="Chromosome"/>
</dbReference>
<gene>
    <name evidence="21" type="ordered locus">Afer_0630</name>
</gene>
<evidence type="ECO:0000256" key="19">
    <source>
        <dbReference type="SAM" id="MobiDB-lite"/>
    </source>
</evidence>
<evidence type="ECO:0000256" key="13">
    <source>
        <dbReference type="ARBA" id="ARBA00022989"/>
    </source>
</evidence>
<sequence length="475" mass="49271">MSEHDDRAPQSEPTSEPRGLSPEPERQRERGAHAGPENGTPREGASSTDAGVTEPLASAVPPGPVRSSGRDEGSDDDTVALPDWREPPTGDVPRVLEELSGIPVRDLGGPRTGELPSIDDETVPWSPPSSTQGERSKLDDDARPRREPSEAATPRAPRHHRRRRDGGEGEATTQDAGVERRTAAGSRRRGGVRGATPGDERSHGGPARSKALSTLTGIALAAIVVVALVLGRIPLLVVVALALELAASEAFSVLHRGGLLEARFLGLAGVGALIGVAYAYGPAGDGGVVVAAFVLGAAWYVLGPLRRPAYEGLSHTLGVVVWVGLLGSYAAVLLRPATFHGHGELVLVVAIATTVADDTAAFFVGSVLGRHRLAPRISPNKTIEGLIGGTVAAIVAGALLGMIAPLSVVEGAILGLVVAVVAPLGDLLESAFKRQFHVKDSGALLPGHGGVLDRIDAMLVVLPASYYLFAVMHLR</sequence>
<feature type="transmembrane region" description="Helical" evidence="20">
    <location>
        <begin position="317"/>
        <end position="334"/>
    </location>
</feature>
<dbReference type="GO" id="GO:0004605">
    <property type="term" value="F:phosphatidate cytidylyltransferase activity"/>
    <property type="evidence" value="ECO:0007669"/>
    <property type="project" value="UniProtKB-EC"/>
</dbReference>
<evidence type="ECO:0000313" key="22">
    <source>
        <dbReference type="Proteomes" id="UP000000771"/>
    </source>
</evidence>
<evidence type="ECO:0000256" key="17">
    <source>
        <dbReference type="ARBA" id="ARBA00023264"/>
    </source>
</evidence>
<evidence type="ECO:0000256" key="7">
    <source>
        <dbReference type="ARBA" id="ARBA00019373"/>
    </source>
</evidence>
<evidence type="ECO:0000256" key="20">
    <source>
        <dbReference type="SAM" id="Phobius"/>
    </source>
</evidence>
<dbReference type="STRING" id="525909.Afer_0630"/>
<evidence type="ECO:0000256" key="2">
    <source>
        <dbReference type="ARBA" id="ARBA00004651"/>
    </source>
</evidence>
<evidence type="ECO:0000256" key="15">
    <source>
        <dbReference type="ARBA" id="ARBA00023136"/>
    </source>
</evidence>
<keyword evidence="14" id="KW-0443">Lipid metabolism</keyword>
<dbReference type="PANTHER" id="PTHR46382:SF1">
    <property type="entry name" value="PHOSPHATIDATE CYTIDYLYLTRANSFERASE"/>
    <property type="match status" value="1"/>
</dbReference>
<keyword evidence="11 18" id="KW-0812">Transmembrane</keyword>
<evidence type="ECO:0000256" key="5">
    <source>
        <dbReference type="ARBA" id="ARBA00010185"/>
    </source>
</evidence>
<keyword evidence="22" id="KW-1185">Reference proteome</keyword>
<keyword evidence="16" id="KW-0594">Phospholipid biosynthesis</keyword>
<evidence type="ECO:0000256" key="18">
    <source>
        <dbReference type="RuleBase" id="RU003938"/>
    </source>
</evidence>
<keyword evidence="8" id="KW-1003">Cell membrane</keyword>
<dbReference type="InterPro" id="IPR000374">
    <property type="entry name" value="PC_trans"/>
</dbReference>